<evidence type="ECO:0000259" key="10">
    <source>
        <dbReference type="PROSITE" id="PS50011"/>
    </source>
</evidence>
<evidence type="ECO:0000256" key="7">
    <source>
        <dbReference type="ARBA" id="ARBA00023137"/>
    </source>
</evidence>
<dbReference type="PRINTS" id="PR00109">
    <property type="entry name" value="TYRKINASE"/>
</dbReference>
<keyword evidence="6" id="KW-0067">ATP-binding</keyword>
<keyword evidence="2" id="KW-0597">Phosphoprotein</keyword>
<dbReference type="GO" id="GO:0043235">
    <property type="term" value="C:receptor complex"/>
    <property type="evidence" value="ECO:0007669"/>
    <property type="project" value="TreeGrafter"/>
</dbReference>
<dbReference type="PROSITE" id="PS00239">
    <property type="entry name" value="RECEPTOR_TYR_KIN_II"/>
    <property type="match status" value="1"/>
</dbReference>
<dbReference type="Proteomes" id="UP001445076">
    <property type="component" value="Unassembled WGS sequence"/>
</dbReference>
<comment type="catalytic activity">
    <reaction evidence="8">
        <text>L-tyrosyl-[protein] + ATP = O-phospho-L-tyrosyl-[protein] + ADP + H(+)</text>
        <dbReference type="Rhea" id="RHEA:10596"/>
        <dbReference type="Rhea" id="RHEA-COMP:10136"/>
        <dbReference type="Rhea" id="RHEA-COMP:20101"/>
        <dbReference type="ChEBI" id="CHEBI:15378"/>
        <dbReference type="ChEBI" id="CHEBI:30616"/>
        <dbReference type="ChEBI" id="CHEBI:46858"/>
        <dbReference type="ChEBI" id="CHEBI:61978"/>
        <dbReference type="ChEBI" id="CHEBI:456216"/>
        <dbReference type="EC" id="2.7.10.1"/>
    </reaction>
</comment>
<dbReference type="InterPro" id="IPR002011">
    <property type="entry name" value="Tyr_kinase_rcpt_2_CS"/>
</dbReference>
<comment type="caution">
    <text evidence="11">The sequence shown here is derived from an EMBL/GenBank/DDBJ whole genome shotgun (WGS) entry which is preliminary data.</text>
</comment>
<evidence type="ECO:0000256" key="9">
    <source>
        <dbReference type="SAM" id="MobiDB-lite"/>
    </source>
</evidence>
<evidence type="ECO:0000256" key="6">
    <source>
        <dbReference type="ARBA" id="ARBA00022840"/>
    </source>
</evidence>
<dbReference type="GO" id="GO:0005524">
    <property type="term" value="F:ATP binding"/>
    <property type="evidence" value="ECO:0007669"/>
    <property type="project" value="UniProtKB-KW"/>
</dbReference>
<dbReference type="Gene3D" id="1.10.510.10">
    <property type="entry name" value="Transferase(Phosphotransferase) domain 1"/>
    <property type="match status" value="1"/>
</dbReference>
<evidence type="ECO:0000313" key="11">
    <source>
        <dbReference type="EMBL" id="KAK8720830.1"/>
    </source>
</evidence>
<protein>
    <recommendedName>
        <fullName evidence="1">receptor protein-tyrosine kinase</fullName>
        <ecNumber evidence="1">2.7.10.1</ecNumber>
    </recommendedName>
</protein>
<gene>
    <name evidence="11" type="ORF">OTU49_013074</name>
</gene>
<dbReference type="GO" id="GO:0005886">
    <property type="term" value="C:plasma membrane"/>
    <property type="evidence" value="ECO:0007669"/>
    <property type="project" value="TreeGrafter"/>
</dbReference>
<name>A0AAW0VW85_CHEQU</name>
<dbReference type="GO" id="GO:0007169">
    <property type="term" value="P:cell surface receptor protein tyrosine kinase signaling pathway"/>
    <property type="evidence" value="ECO:0007669"/>
    <property type="project" value="InterPro"/>
</dbReference>
<dbReference type="Gene3D" id="3.30.200.20">
    <property type="entry name" value="Phosphorylase Kinase, domain 1"/>
    <property type="match status" value="1"/>
</dbReference>
<keyword evidence="12" id="KW-1185">Reference proteome</keyword>
<dbReference type="GO" id="GO:0004714">
    <property type="term" value="F:transmembrane receptor protein tyrosine kinase activity"/>
    <property type="evidence" value="ECO:0007669"/>
    <property type="project" value="UniProtKB-EC"/>
</dbReference>
<dbReference type="InterPro" id="IPR008266">
    <property type="entry name" value="Tyr_kinase_AS"/>
</dbReference>
<accession>A0AAW0VW85</accession>
<keyword evidence="7" id="KW-0829">Tyrosine-protein kinase</keyword>
<evidence type="ECO:0000256" key="5">
    <source>
        <dbReference type="ARBA" id="ARBA00022777"/>
    </source>
</evidence>
<proteinExistence type="predicted"/>
<dbReference type="EC" id="2.7.10.1" evidence="1"/>
<evidence type="ECO:0000256" key="2">
    <source>
        <dbReference type="ARBA" id="ARBA00022553"/>
    </source>
</evidence>
<dbReference type="AlphaFoldDB" id="A0AAW0VW85"/>
<dbReference type="InterPro" id="IPR020635">
    <property type="entry name" value="Tyr_kinase_cat_dom"/>
</dbReference>
<dbReference type="InterPro" id="IPR000719">
    <property type="entry name" value="Prot_kinase_dom"/>
</dbReference>
<dbReference type="PANTHER" id="PTHR24416:SF527">
    <property type="entry name" value="PROTO-ONCOGENE TYROSINE-PROTEIN KINASE ROS"/>
    <property type="match status" value="1"/>
</dbReference>
<keyword evidence="3" id="KW-0808">Transferase</keyword>
<dbReference type="InterPro" id="IPR011009">
    <property type="entry name" value="Kinase-like_dom_sf"/>
</dbReference>
<organism evidence="11 12">
    <name type="scientific">Cherax quadricarinatus</name>
    <name type="common">Australian red claw crayfish</name>
    <dbReference type="NCBI Taxonomy" id="27406"/>
    <lineage>
        <taxon>Eukaryota</taxon>
        <taxon>Metazoa</taxon>
        <taxon>Ecdysozoa</taxon>
        <taxon>Arthropoda</taxon>
        <taxon>Crustacea</taxon>
        <taxon>Multicrustacea</taxon>
        <taxon>Malacostraca</taxon>
        <taxon>Eumalacostraca</taxon>
        <taxon>Eucarida</taxon>
        <taxon>Decapoda</taxon>
        <taxon>Pleocyemata</taxon>
        <taxon>Astacidea</taxon>
        <taxon>Parastacoidea</taxon>
        <taxon>Parastacidae</taxon>
        <taxon>Cherax</taxon>
    </lineage>
</organism>
<dbReference type="FunFam" id="1.10.510.10:FF:000341">
    <property type="entry name" value="Tyrosine-protein kinase receptor"/>
    <property type="match status" value="1"/>
</dbReference>
<dbReference type="InterPro" id="IPR001245">
    <property type="entry name" value="Ser-Thr/Tyr_kinase_cat_dom"/>
</dbReference>
<feature type="compositionally biased region" description="Pro residues" evidence="9">
    <location>
        <begin position="380"/>
        <end position="389"/>
    </location>
</feature>
<evidence type="ECO:0000256" key="4">
    <source>
        <dbReference type="ARBA" id="ARBA00022741"/>
    </source>
</evidence>
<keyword evidence="4" id="KW-0547">Nucleotide-binding</keyword>
<dbReference type="InterPro" id="IPR050122">
    <property type="entry name" value="RTK"/>
</dbReference>
<evidence type="ECO:0000256" key="3">
    <source>
        <dbReference type="ARBA" id="ARBA00022679"/>
    </source>
</evidence>
<evidence type="ECO:0000313" key="12">
    <source>
        <dbReference type="Proteomes" id="UP001445076"/>
    </source>
</evidence>
<dbReference type="EMBL" id="JARKIK010000180">
    <property type="protein sequence ID" value="KAK8720830.1"/>
    <property type="molecule type" value="Genomic_DNA"/>
</dbReference>
<feature type="domain" description="Protein kinase" evidence="10">
    <location>
        <begin position="11"/>
        <end position="283"/>
    </location>
</feature>
<evidence type="ECO:0000256" key="8">
    <source>
        <dbReference type="ARBA" id="ARBA00051243"/>
    </source>
</evidence>
<dbReference type="GO" id="GO:0032006">
    <property type="term" value="P:regulation of TOR signaling"/>
    <property type="evidence" value="ECO:0007669"/>
    <property type="project" value="TreeGrafter"/>
</dbReference>
<dbReference type="SMART" id="SM00219">
    <property type="entry name" value="TyrKc"/>
    <property type="match status" value="1"/>
</dbReference>
<dbReference type="PROSITE" id="PS00109">
    <property type="entry name" value="PROTEIN_KINASE_TYR"/>
    <property type="match status" value="1"/>
</dbReference>
<evidence type="ECO:0000256" key="1">
    <source>
        <dbReference type="ARBA" id="ARBA00011902"/>
    </source>
</evidence>
<dbReference type="PROSITE" id="PS50011">
    <property type="entry name" value="PROTEIN_KINASE_DOM"/>
    <property type="match status" value="1"/>
</dbReference>
<reference evidence="11 12" key="1">
    <citation type="journal article" date="2024" name="BMC Genomics">
        <title>Genome assembly of redclaw crayfish (Cherax quadricarinatus) provides insights into its immune adaptation and hypoxia tolerance.</title>
        <authorList>
            <person name="Liu Z."/>
            <person name="Zheng J."/>
            <person name="Li H."/>
            <person name="Fang K."/>
            <person name="Wang S."/>
            <person name="He J."/>
            <person name="Zhou D."/>
            <person name="Weng S."/>
            <person name="Chi M."/>
            <person name="Gu Z."/>
            <person name="He J."/>
            <person name="Li F."/>
            <person name="Wang M."/>
        </authorList>
    </citation>
    <scope>NUCLEOTIDE SEQUENCE [LARGE SCALE GENOMIC DNA]</scope>
    <source>
        <strain evidence="11">ZL_2023a</strain>
    </source>
</reference>
<dbReference type="SUPFAM" id="SSF56112">
    <property type="entry name" value="Protein kinase-like (PK-like)"/>
    <property type="match status" value="1"/>
</dbReference>
<sequence>MDLPHVSRHCINLTKFLDCGAFGEVFEGTACGLPCLPEVTKVAVKTLRKGATETKKAEFLKEAQLMSHFQHEHILRLLAVCTDHDPFFLILELMEGGDLLSYLRTSRGVECSLTLADLVAMCLDVAKGCVYLEEMHYIHRDLAARNCLVSTTDPESRIVKIGDFGLARDIYKNDYYRKEGEGLLPLRWLSPESLVDGVFTSHSDVWTFGVLLWEMLTLGQQPYPARTNLEVLHYVRGGGRLNRPPNCPEELHKLMERCWSYSPENRPTFKECLRALLMLEETISALPALAVHNVHYIGSNGNSLVSGNDCSPSNSWSAQTSGSVINLGGRNGSQDDAGNGVEVEECDSFSGASTLPLTAPLRRHQQYLQMVNEPSLSSPPVSPRSPPASLPLGAEASFDLPRFSAQTSSDFPRSPTSLITTAQVSIPSTPLSSSIASPIPDSPTSVTFTFPLTTMSSVMSPQHYLKPSNSKVYTGPCLQAGPYDNEGQDIDLDSNYNPLLDNSYVNMSAGDLKQQSDLTGPYDNEGQDIDLDSNYNPLLDNSYVNMSAGDLKQQSDLTGPYDNEGQDIDLDSNYNPLLDNSYVNMSAGDLKQQSDLTGPYDNEGQDIDLDSNYNPLLDNSYVNMSAGDLKQQSDLTGPYDNEGQDIDLDSNYNPLLDNSYVNMSAGDLKQQSDLTGPYDNEGQDIDLDSNYNPLLDNSYVNMSAGDLKQQSDLTGPYDNEDQDIDLDSNYNPLLDNSYVNMSAGDLKQQSDLAGPYDNEGQDIDLDSNYNPLLDNSYVNMSAGDLKQQSDLTGPYDNEGQDIDLDSNYNPLLDNSYVNMSAGDLKQQSDLTGPYDNEGQDIDLDSNYNPLLDNSYVNMSAGDLKQQSDLTGPYDNEGQDIDLDSNYNPLLDNSYVNMSAGDLKQQSDLTGPYDNEGQDIDLDSNYNPLLDNSYVNMSAGDLNHFAVLTNTKDFGKINGVNLRRERL</sequence>
<dbReference type="PANTHER" id="PTHR24416">
    <property type="entry name" value="TYROSINE-PROTEIN KINASE RECEPTOR"/>
    <property type="match status" value="1"/>
</dbReference>
<feature type="region of interest" description="Disordered" evidence="9">
    <location>
        <begin position="373"/>
        <end position="394"/>
    </location>
</feature>
<keyword evidence="5" id="KW-0418">Kinase</keyword>
<dbReference type="Pfam" id="PF07714">
    <property type="entry name" value="PK_Tyr_Ser-Thr"/>
    <property type="match status" value="1"/>
</dbReference>